<dbReference type="NCBIfam" id="TIGR02532">
    <property type="entry name" value="IV_pilin_GFxxxE"/>
    <property type="match status" value="1"/>
</dbReference>
<dbReference type="InterPro" id="IPR045584">
    <property type="entry name" value="Pilin-like"/>
</dbReference>
<comment type="caution">
    <text evidence="2">The sequence shown here is derived from an EMBL/GenBank/DDBJ whole genome shotgun (WGS) entry which is preliminary data.</text>
</comment>
<feature type="transmembrane region" description="Helical" evidence="1">
    <location>
        <begin position="20"/>
        <end position="42"/>
    </location>
</feature>
<protein>
    <recommendedName>
        <fullName evidence="4">General secretion pathway protein G</fullName>
    </recommendedName>
</protein>
<reference evidence="2 3" key="1">
    <citation type="journal article" date="2015" name="Nature">
        <title>rRNA introns, odd ribosomes, and small enigmatic genomes across a large radiation of phyla.</title>
        <authorList>
            <person name="Brown C.T."/>
            <person name="Hug L.A."/>
            <person name="Thomas B.C."/>
            <person name="Sharon I."/>
            <person name="Castelle C.J."/>
            <person name="Singh A."/>
            <person name="Wilkins M.J."/>
            <person name="Williams K.H."/>
            <person name="Banfield J.F."/>
        </authorList>
    </citation>
    <scope>NUCLEOTIDE SEQUENCE [LARGE SCALE GENOMIC DNA]</scope>
</reference>
<proteinExistence type="predicted"/>
<dbReference type="Proteomes" id="UP000034371">
    <property type="component" value="Unassembled WGS sequence"/>
</dbReference>
<evidence type="ECO:0000313" key="2">
    <source>
        <dbReference type="EMBL" id="KKS22603.1"/>
    </source>
</evidence>
<dbReference type="EMBL" id="LCBY01000014">
    <property type="protein sequence ID" value="KKS22603.1"/>
    <property type="molecule type" value="Genomic_DNA"/>
</dbReference>
<keyword evidence="1" id="KW-0812">Transmembrane</keyword>
<dbReference type="InterPro" id="IPR012902">
    <property type="entry name" value="N_methyl_site"/>
</dbReference>
<accession>A0A0G1ABI9</accession>
<keyword evidence="1" id="KW-0472">Membrane</keyword>
<dbReference type="SUPFAM" id="SSF54523">
    <property type="entry name" value="Pili subunits"/>
    <property type="match status" value="1"/>
</dbReference>
<gene>
    <name evidence="2" type="ORF">UU78_C0014G0004</name>
</gene>
<evidence type="ECO:0000313" key="3">
    <source>
        <dbReference type="Proteomes" id="UP000034371"/>
    </source>
</evidence>
<dbReference type="Pfam" id="PF07963">
    <property type="entry name" value="N_methyl"/>
    <property type="match status" value="1"/>
</dbReference>
<evidence type="ECO:0008006" key="4">
    <source>
        <dbReference type="Google" id="ProtNLM"/>
    </source>
</evidence>
<name>A0A0G1ABI9_9BACT</name>
<dbReference type="Gene3D" id="3.30.700.10">
    <property type="entry name" value="Glycoprotein, Type 4 Pilin"/>
    <property type="match status" value="1"/>
</dbReference>
<sequence length="188" mass="21310">MHFLRYTLHVRRYMKRGFTLTELLIVVAIMTIITTASIIGVINVSRRASTERAEKDIQDLVETFHTARVISGKALRYSTNYTCTECDCRTDTINQINNLNSACWVRYRTSIDGVNNATGDLINGYPTDPWGSPYMLDENEEERCCGRTDTNGDGRWCFRDRLLSLGANKVFGGGDDITVYITPECELD</sequence>
<dbReference type="AlphaFoldDB" id="A0A0G1ABI9"/>
<keyword evidence="1" id="KW-1133">Transmembrane helix</keyword>
<organism evidence="2 3">
    <name type="scientific">Candidatus Roizmanbacteria bacterium GW2011_GWC2_41_7</name>
    <dbReference type="NCBI Taxonomy" id="1618487"/>
    <lineage>
        <taxon>Bacteria</taxon>
        <taxon>Candidatus Roizmaniibacteriota</taxon>
    </lineage>
</organism>
<evidence type="ECO:0000256" key="1">
    <source>
        <dbReference type="SAM" id="Phobius"/>
    </source>
</evidence>